<dbReference type="PROSITE" id="PS01186">
    <property type="entry name" value="EGF_2"/>
    <property type="match status" value="1"/>
</dbReference>
<organism evidence="5 6">
    <name type="scientific">Seminavis robusta</name>
    <dbReference type="NCBI Taxonomy" id="568900"/>
    <lineage>
        <taxon>Eukaryota</taxon>
        <taxon>Sar</taxon>
        <taxon>Stramenopiles</taxon>
        <taxon>Ochrophyta</taxon>
        <taxon>Bacillariophyta</taxon>
        <taxon>Bacillariophyceae</taxon>
        <taxon>Bacillariophycidae</taxon>
        <taxon>Naviculales</taxon>
        <taxon>Naviculaceae</taxon>
        <taxon>Seminavis</taxon>
    </lineage>
</organism>
<feature type="domain" description="EGF-like" evidence="4">
    <location>
        <begin position="2"/>
        <end position="49"/>
    </location>
</feature>
<keyword evidence="1" id="KW-0245">EGF-like domain</keyword>
<feature type="transmembrane region" description="Helical" evidence="3">
    <location>
        <begin position="138"/>
        <end position="161"/>
    </location>
</feature>
<dbReference type="EMBL" id="CAICTM010000961">
    <property type="protein sequence ID" value="CAB9518782.1"/>
    <property type="molecule type" value="Genomic_DNA"/>
</dbReference>
<dbReference type="PANTHER" id="PTHR24044:SF488">
    <property type="entry name" value="NEUROGENIC LOCUS PROTEIN DELTA"/>
    <property type="match status" value="1"/>
</dbReference>
<dbReference type="CDD" id="cd00054">
    <property type="entry name" value="EGF_CA"/>
    <property type="match status" value="1"/>
</dbReference>
<gene>
    <name evidence="5" type="ORF">SEMRO_963_G225280.1</name>
</gene>
<feature type="region of interest" description="Disordered" evidence="2">
    <location>
        <begin position="165"/>
        <end position="206"/>
    </location>
</feature>
<reference evidence="5" key="1">
    <citation type="submission" date="2020-06" db="EMBL/GenBank/DDBJ databases">
        <authorList>
            <consortium name="Plant Systems Biology data submission"/>
        </authorList>
    </citation>
    <scope>NUCLEOTIDE SEQUENCE</scope>
    <source>
        <strain evidence="5">D6</strain>
    </source>
</reference>
<protein>
    <submittedName>
        <fullName evidence="5">EGF-like domain</fullName>
    </submittedName>
</protein>
<proteinExistence type="predicted"/>
<accession>A0A9N8ECA6</accession>
<evidence type="ECO:0000256" key="2">
    <source>
        <dbReference type="SAM" id="MobiDB-lite"/>
    </source>
</evidence>
<dbReference type="InterPro" id="IPR050906">
    <property type="entry name" value="Notch_signaling"/>
</dbReference>
<keyword evidence="6" id="KW-1185">Reference proteome</keyword>
<dbReference type="PANTHER" id="PTHR24044">
    <property type="entry name" value="NOTCH LIGAND FAMILY MEMBER"/>
    <property type="match status" value="1"/>
</dbReference>
<dbReference type="OrthoDB" id="430340at2759"/>
<evidence type="ECO:0000313" key="6">
    <source>
        <dbReference type="Proteomes" id="UP001153069"/>
    </source>
</evidence>
<keyword evidence="1" id="KW-1015">Disulfide bond</keyword>
<name>A0A9N8ECA6_9STRA</name>
<dbReference type="SMART" id="SM00181">
    <property type="entry name" value="EGF"/>
    <property type="match status" value="2"/>
</dbReference>
<sequence length="206" mass="21912">MSITSCLDDYDCKNGGSCESPLDFLVDHADAIEPAKCVCLPGYRGHKCEFSCPVLCEHRGKCVKWNDHGELELPDDFRCDCPAGFEGRLCQTREAKPATTPAPIAAPTGTTAPLKPTAIAPIPTHIKQQHDSPANPTLVAGLVVCIGGAVVLLALLLSLFLSQKRNGGESSGHARADELEMEEASPPVATTVNHDEDLVEPSVKIT</sequence>
<dbReference type="Pfam" id="PF00008">
    <property type="entry name" value="EGF"/>
    <property type="match status" value="1"/>
</dbReference>
<keyword evidence="3" id="KW-0472">Membrane</keyword>
<comment type="caution">
    <text evidence="5">The sequence shown here is derived from an EMBL/GenBank/DDBJ whole genome shotgun (WGS) entry which is preliminary data.</text>
</comment>
<feature type="disulfide bond" evidence="1">
    <location>
        <begin position="39"/>
        <end position="48"/>
    </location>
</feature>
<dbReference type="PROSITE" id="PS00022">
    <property type="entry name" value="EGF_1"/>
    <property type="match status" value="2"/>
</dbReference>
<keyword evidence="3" id="KW-1133">Transmembrane helix</keyword>
<dbReference type="InterPro" id="IPR000742">
    <property type="entry name" value="EGF"/>
</dbReference>
<dbReference type="Gene3D" id="2.10.25.10">
    <property type="entry name" value="Laminin"/>
    <property type="match status" value="2"/>
</dbReference>
<comment type="caution">
    <text evidence="1">Lacks conserved residue(s) required for the propagation of feature annotation.</text>
</comment>
<keyword evidence="3" id="KW-0812">Transmembrane</keyword>
<dbReference type="AlphaFoldDB" id="A0A9N8ECA6"/>
<dbReference type="GO" id="GO:0005112">
    <property type="term" value="F:Notch binding"/>
    <property type="evidence" value="ECO:0007669"/>
    <property type="project" value="TreeGrafter"/>
</dbReference>
<evidence type="ECO:0000256" key="3">
    <source>
        <dbReference type="SAM" id="Phobius"/>
    </source>
</evidence>
<dbReference type="Proteomes" id="UP001153069">
    <property type="component" value="Unassembled WGS sequence"/>
</dbReference>
<evidence type="ECO:0000256" key="1">
    <source>
        <dbReference type="PROSITE-ProRule" id="PRU00076"/>
    </source>
</evidence>
<dbReference type="SUPFAM" id="SSF57196">
    <property type="entry name" value="EGF/Laminin"/>
    <property type="match status" value="1"/>
</dbReference>
<evidence type="ECO:0000313" key="5">
    <source>
        <dbReference type="EMBL" id="CAB9518782.1"/>
    </source>
</evidence>
<dbReference type="PROSITE" id="PS50026">
    <property type="entry name" value="EGF_3"/>
    <property type="match status" value="1"/>
</dbReference>
<evidence type="ECO:0000259" key="4">
    <source>
        <dbReference type="PROSITE" id="PS50026"/>
    </source>
</evidence>